<evidence type="ECO:0000313" key="2">
    <source>
        <dbReference type="Proteomes" id="UP001054945"/>
    </source>
</evidence>
<sequence>MILSSLGWGRGGGGVMEKVVAKTSSPDLGEPTPTYLNSPNRLLDFTQQRYPQFYFFSLLFIPPLSLNTNPPLGIVFCSRRRDKKDLRKLIFERKDLFHSPHRRRTLDRPLLVRLLRACFAFSSSFFNLVLCGGVSGRITSNEIGEETCLRHDPVFSGLGWGGGIGKVVAKTSSPDLGNNYGSKGLI</sequence>
<comment type="caution">
    <text evidence="1">The sequence shown here is derived from an EMBL/GenBank/DDBJ whole genome shotgun (WGS) entry which is preliminary data.</text>
</comment>
<proteinExistence type="predicted"/>
<reference evidence="1 2" key="1">
    <citation type="submission" date="2021-06" db="EMBL/GenBank/DDBJ databases">
        <title>Caerostris extrusa draft genome.</title>
        <authorList>
            <person name="Kono N."/>
            <person name="Arakawa K."/>
        </authorList>
    </citation>
    <scope>NUCLEOTIDE SEQUENCE [LARGE SCALE GENOMIC DNA]</scope>
</reference>
<dbReference type="AlphaFoldDB" id="A0AAV4TMK0"/>
<gene>
    <name evidence="1" type="ORF">CEXT_796371</name>
</gene>
<dbReference type="Proteomes" id="UP001054945">
    <property type="component" value="Unassembled WGS sequence"/>
</dbReference>
<protein>
    <submittedName>
        <fullName evidence="1">Uncharacterized protein</fullName>
    </submittedName>
</protein>
<dbReference type="EMBL" id="BPLR01011347">
    <property type="protein sequence ID" value="GIY45957.1"/>
    <property type="molecule type" value="Genomic_DNA"/>
</dbReference>
<accession>A0AAV4TMK0</accession>
<organism evidence="1 2">
    <name type="scientific">Caerostris extrusa</name>
    <name type="common">Bark spider</name>
    <name type="synonym">Caerostris bankana</name>
    <dbReference type="NCBI Taxonomy" id="172846"/>
    <lineage>
        <taxon>Eukaryota</taxon>
        <taxon>Metazoa</taxon>
        <taxon>Ecdysozoa</taxon>
        <taxon>Arthropoda</taxon>
        <taxon>Chelicerata</taxon>
        <taxon>Arachnida</taxon>
        <taxon>Araneae</taxon>
        <taxon>Araneomorphae</taxon>
        <taxon>Entelegynae</taxon>
        <taxon>Araneoidea</taxon>
        <taxon>Araneidae</taxon>
        <taxon>Caerostris</taxon>
    </lineage>
</organism>
<name>A0AAV4TMK0_CAEEX</name>
<keyword evidence="2" id="KW-1185">Reference proteome</keyword>
<evidence type="ECO:0000313" key="1">
    <source>
        <dbReference type="EMBL" id="GIY45957.1"/>
    </source>
</evidence>